<gene>
    <name evidence="2" type="ORF">L227DRAFT_509493</name>
</gene>
<dbReference type="OrthoDB" id="2751943at2759"/>
<dbReference type="AlphaFoldDB" id="A0A5C2RXC3"/>
<feature type="domain" description="F-box" evidence="1">
    <location>
        <begin position="60"/>
        <end position="108"/>
    </location>
</feature>
<reference evidence="2" key="1">
    <citation type="journal article" date="2018" name="Genome Biol. Evol.">
        <title>Genomics and development of Lentinus tigrinus, a white-rot wood-decaying mushroom with dimorphic fruiting bodies.</title>
        <authorList>
            <person name="Wu B."/>
            <person name="Xu Z."/>
            <person name="Knudson A."/>
            <person name="Carlson A."/>
            <person name="Chen N."/>
            <person name="Kovaka S."/>
            <person name="LaButti K."/>
            <person name="Lipzen A."/>
            <person name="Pennachio C."/>
            <person name="Riley R."/>
            <person name="Schakwitz W."/>
            <person name="Umezawa K."/>
            <person name="Ohm R.A."/>
            <person name="Grigoriev I.V."/>
            <person name="Nagy L.G."/>
            <person name="Gibbons J."/>
            <person name="Hibbett D."/>
        </authorList>
    </citation>
    <scope>NUCLEOTIDE SEQUENCE [LARGE SCALE GENOMIC DNA]</scope>
    <source>
        <strain evidence="2">ALCF2SS1-6</strain>
    </source>
</reference>
<protein>
    <recommendedName>
        <fullName evidence="1">F-box domain-containing protein</fullName>
    </recommendedName>
</protein>
<dbReference type="SUPFAM" id="SSF81383">
    <property type="entry name" value="F-box domain"/>
    <property type="match status" value="1"/>
</dbReference>
<dbReference type="STRING" id="1328759.A0A5C2RXC3"/>
<dbReference type="Pfam" id="PF12937">
    <property type="entry name" value="F-box-like"/>
    <property type="match status" value="1"/>
</dbReference>
<evidence type="ECO:0000313" key="3">
    <source>
        <dbReference type="Proteomes" id="UP000313359"/>
    </source>
</evidence>
<accession>A0A5C2RXC3</accession>
<evidence type="ECO:0000259" key="1">
    <source>
        <dbReference type="PROSITE" id="PS50181"/>
    </source>
</evidence>
<feature type="non-terminal residue" evidence="2">
    <location>
        <position position="195"/>
    </location>
</feature>
<proteinExistence type="predicted"/>
<keyword evidence="3" id="KW-1185">Reference proteome</keyword>
<dbReference type="EMBL" id="ML122293">
    <property type="protein sequence ID" value="RPD55705.1"/>
    <property type="molecule type" value="Genomic_DNA"/>
</dbReference>
<evidence type="ECO:0000313" key="2">
    <source>
        <dbReference type="EMBL" id="RPD55705.1"/>
    </source>
</evidence>
<dbReference type="InterPro" id="IPR036047">
    <property type="entry name" value="F-box-like_dom_sf"/>
</dbReference>
<dbReference type="PROSITE" id="PS50181">
    <property type="entry name" value="FBOX"/>
    <property type="match status" value="1"/>
</dbReference>
<dbReference type="Proteomes" id="UP000313359">
    <property type="component" value="Unassembled WGS sequence"/>
</dbReference>
<name>A0A5C2RXC3_9APHY</name>
<organism evidence="2 3">
    <name type="scientific">Lentinus tigrinus ALCF2SS1-6</name>
    <dbReference type="NCBI Taxonomy" id="1328759"/>
    <lineage>
        <taxon>Eukaryota</taxon>
        <taxon>Fungi</taxon>
        <taxon>Dikarya</taxon>
        <taxon>Basidiomycota</taxon>
        <taxon>Agaricomycotina</taxon>
        <taxon>Agaricomycetes</taxon>
        <taxon>Polyporales</taxon>
        <taxon>Polyporaceae</taxon>
        <taxon>Lentinus</taxon>
    </lineage>
</organism>
<dbReference type="InterPro" id="IPR001810">
    <property type="entry name" value="F-box_dom"/>
</dbReference>
<sequence length="195" mass="21849">MTTANVEDGLPFPDFASMLPRADRASLAGLTTAEIRSWTAARADEYRSFALALLTICNTVAPIHCLPNEVLSRVIAHSWHDRNSLRLAHVCRRWRSVVLATPEFWVNAARRDTLTISARRPRDLRGYIAALLERSGNHAIEPSFDTFDSTLHGSLGPHLWRIRSLTVRGFHTVEDVAGLFRLLRNGMPALETLVI</sequence>
<dbReference type="Gene3D" id="1.20.1280.50">
    <property type="match status" value="1"/>
</dbReference>